<protein>
    <submittedName>
        <fullName evidence="4">Response regulator</fullName>
    </submittedName>
</protein>
<dbReference type="InterPro" id="IPR001789">
    <property type="entry name" value="Sig_transdc_resp-reg_receiver"/>
</dbReference>
<evidence type="ECO:0000259" key="3">
    <source>
        <dbReference type="PROSITE" id="PS50110"/>
    </source>
</evidence>
<organism evidence="4 5">
    <name type="scientific">Marinitoga aeolica</name>
    <dbReference type="NCBI Taxonomy" id="2809031"/>
    <lineage>
        <taxon>Bacteria</taxon>
        <taxon>Thermotogati</taxon>
        <taxon>Thermotogota</taxon>
        <taxon>Thermotogae</taxon>
        <taxon>Petrotogales</taxon>
        <taxon>Petrotogaceae</taxon>
        <taxon>Marinitoga</taxon>
    </lineage>
</organism>
<evidence type="ECO:0000256" key="2">
    <source>
        <dbReference type="PROSITE-ProRule" id="PRU00169"/>
    </source>
</evidence>
<reference evidence="4 5" key="1">
    <citation type="submission" date="2021-02" db="EMBL/GenBank/DDBJ databases">
        <title>Characterization of Marinitoga sp. nov. str. BP5-C20A.</title>
        <authorList>
            <person name="Erauso G."/>
            <person name="Postec A."/>
        </authorList>
    </citation>
    <scope>NUCLEOTIDE SEQUENCE [LARGE SCALE GENOMIC DNA]</scope>
    <source>
        <strain evidence="4 5">BP5-C20A</strain>
    </source>
</reference>
<gene>
    <name evidence="4" type="ORF">JRV97_04735</name>
</gene>
<dbReference type="Gene3D" id="3.40.50.2300">
    <property type="match status" value="1"/>
</dbReference>
<accession>A0ABY8PTD1</accession>
<dbReference type="PANTHER" id="PTHR44591">
    <property type="entry name" value="STRESS RESPONSE REGULATOR PROTEIN 1"/>
    <property type="match status" value="1"/>
</dbReference>
<dbReference type="EMBL" id="CP069362">
    <property type="protein sequence ID" value="WGS65860.1"/>
    <property type="molecule type" value="Genomic_DNA"/>
</dbReference>
<evidence type="ECO:0000313" key="5">
    <source>
        <dbReference type="Proteomes" id="UP001232493"/>
    </source>
</evidence>
<dbReference type="Pfam" id="PF00072">
    <property type="entry name" value="Response_reg"/>
    <property type="match status" value="1"/>
</dbReference>
<dbReference type="SMART" id="SM00448">
    <property type="entry name" value="REC"/>
    <property type="match status" value="1"/>
</dbReference>
<dbReference type="PROSITE" id="PS50110">
    <property type="entry name" value="RESPONSE_REGULATORY"/>
    <property type="match status" value="1"/>
</dbReference>
<keyword evidence="1 2" id="KW-0597">Phosphoprotein</keyword>
<name>A0ABY8PTD1_9BACT</name>
<dbReference type="SUPFAM" id="SSF52172">
    <property type="entry name" value="CheY-like"/>
    <property type="match status" value="1"/>
</dbReference>
<dbReference type="RefSeq" id="WP_281000695.1">
    <property type="nucleotide sequence ID" value="NZ_CP069362.1"/>
</dbReference>
<feature type="domain" description="Response regulatory" evidence="3">
    <location>
        <begin position="3"/>
        <end position="120"/>
    </location>
</feature>
<keyword evidence="5" id="KW-1185">Reference proteome</keyword>
<evidence type="ECO:0000313" key="4">
    <source>
        <dbReference type="EMBL" id="WGS65860.1"/>
    </source>
</evidence>
<dbReference type="Proteomes" id="UP001232493">
    <property type="component" value="Chromosome"/>
</dbReference>
<proteinExistence type="predicted"/>
<feature type="modified residue" description="4-aspartylphosphate" evidence="2">
    <location>
        <position position="53"/>
    </location>
</feature>
<dbReference type="InterPro" id="IPR050595">
    <property type="entry name" value="Bact_response_regulator"/>
</dbReference>
<evidence type="ECO:0000256" key="1">
    <source>
        <dbReference type="ARBA" id="ARBA00022553"/>
    </source>
</evidence>
<sequence length="123" mass="13821">MYKILVIDDSKMTRSYHASILKAAGYEVLEAEDGAKALDILYREGDIDLILTDLNMPNLDGYTMIKKIREDENYKDIPIIIVTTLDKSTNKMKGFEVGANFYIVKPSDPESLIESVNIALGED</sequence>
<dbReference type="PANTHER" id="PTHR44591:SF3">
    <property type="entry name" value="RESPONSE REGULATORY DOMAIN-CONTAINING PROTEIN"/>
    <property type="match status" value="1"/>
</dbReference>
<dbReference type="InterPro" id="IPR011006">
    <property type="entry name" value="CheY-like_superfamily"/>
</dbReference>